<dbReference type="PROSITE" id="PS50887">
    <property type="entry name" value="GGDEF"/>
    <property type="match status" value="1"/>
</dbReference>
<dbReference type="Pfam" id="PF07696">
    <property type="entry name" value="7TMR-DISMED2"/>
    <property type="match status" value="1"/>
</dbReference>
<dbReference type="EC" id="2.7.7.65" evidence="2"/>
<dbReference type="NCBIfam" id="TIGR00254">
    <property type="entry name" value="GGDEF"/>
    <property type="match status" value="1"/>
</dbReference>
<feature type="transmembrane region" description="Helical" evidence="5">
    <location>
        <begin position="311"/>
        <end position="329"/>
    </location>
</feature>
<evidence type="ECO:0000256" key="6">
    <source>
        <dbReference type="SAM" id="SignalP"/>
    </source>
</evidence>
<feature type="domain" description="GGDEF" evidence="7">
    <location>
        <begin position="495"/>
        <end position="626"/>
    </location>
</feature>
<keyword evidence="5" id="KW-0472">Membrane</keyword>
<comment type="cofactor">
    <cofactor evidence="1">
        <name>Mg(2+)</name>
        <dbReference type="ChEBI" id="CHEBI:18420"/>
    </cofactor>
</comment>
<feature type="transmembrane region" description="Helical" evidence="5">
    <location>
        <begin position="335"/>
        <end position="357"/>
    </location>
</feature>
<dbReference type="InterPro" id="IPR029787">
    <property type="entry name" value="Nucleotide_cyclase"/>
</dbReference>
<feature type="transmembrane region" description="Helical" evidence="5">
    <location>
        <begin position="218"/>
        <end position="239"/>
    </location>
</feature>
<feature type="signal peptide" evidence="6">
    <location>
        <begin position="1"/>
        <end position="26"/>
    </location>
</feature>
<keyword evidence="5" id="KW-1133">Transmembrane helix</keyword>
<feature type="transmembrane region" description="Helical" evidence="5">
    <location>
        <begin position="364"/>
        <end position="384"/>
    </location>
</feature>
<feature type="transmembrane region" description="Helical" evidence="5">
    <location>
        <begin position="396"/>
        <end position="416"/>
    </location>
</feature>
<evidence type="ECO:0000313" key="9">
    <source>
        <dbReference type="Proteomes" id="UP001302477"/>
    </source>
</evidence>
<dbReference type="Gene3D" id="3.30.70.270">
    <property type="match status" value="1"/>
</dbReference>
<dbReference type="SUPFAM" id="SSF55073">
    <property type="entry name" value="Nucleotide cyclase"/>
    <property type="match status" value="1"/>
</dbReference>
<dbReference type="EMBL" id="CP137555">
    <property type="protein sequence ID" value="WOX06633.1"/>
    <property type="molecule type" value="Genomic_DNA"/>
</dbReference>
<dbReference type="Pfam" id="PF00990">
    <property type="entry name" value="GGDEF"/>
    <property type="match status" value="1"/>
</dbReference>
<dbReference type="Proteomes" id="UP001302477">
    <property type="component" value="Chromosome"/>
</dbReference>
<dbReference type="Gene3D" id="2.60.40.2380">
    <property type="match status" value="1"/>
</dbReference>
<keyword evidence="9" id="KW-1185">Reference proteome</keyword>
<keyword evidence="8" id="KW-0548">Nucleotidyltransferase</keyword>
<dbReference type="InterPro" id="IPR000160">
    <property type="entry name" value="GGDEF_dom"/>
</dbReference>
<dbReference type="GO" id="GO:0052621">
    <property type="term" value="F:diguanylate cyclase activity"/>
    <property type="evidence" value="ECO:0007669"/>
    <property type="project" value="UniProtKB-EC"/>
</dbReference>
<dbReference type="InterPro" id="IPR011623">
    <property type="entry name" value="7TMR_DISM_rcpt_extracell_dom1"/>
</dbReference>
<dbReference type="InterPro" id="IPR050469">
    <property type="entry name" value="Diguanylate_Cyclase"/>
</dbReference>
<proteinExistence type="predicted"/>
<feature type="transmembrane region" description="Helical" evidence="5">
    <location>
        <begin position="278"/>
        <end position="299"/>
    </location>
</feature>
<feature type="transmembrane region" description="Helical" evidence="5">
    <location>
        <begin position="246"/>
        <end position="266"/>
    </location>
</feature>
<sequence length="652" mass="71987">MSRLRCGFPLGFIALVWGLLCAQVHAGVSAEAAGENTQNFALTAPLHTYAEVIDIDGAEDGSKRTGQAAVWHDTSGQADLSAALRALQAGDFRPLPGAGSTGMQKGSYWSFFVLHNSTDAPVPLHLEYVDHQLIRLQAFESPVRAAPDFAEVANLAMGESFAMRPVFHNRFVVPVELEPGASEAFLIRLDSEEAGFVFPSMRIWTPDALSQSHTAETAVLSFLFGGVTLISLFSLIVGLTTRESSFFAYFVYGLSKIAAWGTILGFTHQYLLRDGFHWSYMSAAGAVSILCGVIFDRLFLQTRKYTPRLDLVLILMMVNAAVLLGSALLQIKALALISITLALLLYPASTVIAIVRWRQGSSEAAVFAVGWTLLLAGLFFQALRDLGYVEHNLVNYYLPPLSSFIEMVTIMAAMGMKLRRLRLQGLESERQYRRHLEQSKVKLEGLVRARTEELEKAKQQAELEARTDPLTGIRNRRSFLADAGLCIKRAQRKGEPVSLLMFDIDHFKSINDNHGHGIGDEALRQFSVTIQQKIRETDVFGRLGGEEFALLITETRPDSLHTAERLRDNIAQIRLDCPVGSVQFTSSIGVAHATQDESVEQLLRQADHALYCAKERGRNMVVEYTAEPNASERGLPLSESQHVDMLSSLEPA</sequence>
<organism evidence="8 9">
    <name type="scientific">Microbulbifer pacificus</name>
    <dbReference type="NCBI Taxonomy" id="407164"/>
    <lineage>
        <taxon>Bacteria</taxon>
        <taxon>Pseudomonadati</taxon>
        <taxon>Pseudomonadota</taxon>
        <taxon>Gammaproteobacteria</taxon>
        <taxon>Cellvibrionales</taxon>
        <taxon>Microbulbiferaceae</taxon>
        <taxon>Microbulbifer</taxon>
    </lineage>
</organism>
<evidence type="ECO:0000256" key="4">
    <source>
        <dbReference type="SAM" id="MobiDB-lite"/>
    </source>
</evidence>
<dbReference type="InterPro" id="IPR043128">
    <property type="entry name" value="Rev_trsase/Diguanyl_cyclase"/>
</dbReference>
<dbReference type="GO" id="GO:1902201">
    <property type="term" value="P:negative regulation of bacterial-type flagellum-dependent cell motility"/>
    <property type="evidence" value="ECO:0007669"/>
    <property type="project" value="TreeGrafter"/>
</dbReference>
<protein>
    <recommendedName>
        <fullName evidence="2">diguanylate cyclase</fullName>
        <ecNumber evidence="2">2.7.7.65</ecNumber>
    </recommendedName>
</protein>
<evidence type="ECO:0000313" key="8">
    <source>
        <dbReference type="EMBL" id="WOX06633.1"/>
    </source>
</evidence>
<dbReference type="RefSeq" id="WP_318955085.1">
    <property type="nucleotide sequence ID" value="NZ_CP137555.1"/>
</dbReference>
<dbReference type="Pfam" id="PF07695">
    <property type="entry name" value="7TMR-DISM_7TM"/>
    <property type="match status" value="1"/>
</dbReference>
<name>A0AAU0N2D1_9GAMM</name>
<gene>
    <name evidence="8" type="ORF">R5R33_05725</name>
</gene>
<comment type="catalytic activity">
    <reaction evidence="3">
        <text>2 GTP = 3',3'-c-di-GMP + 2 diphosphate</text>
        <dbReference type="Rhea" id="RHEA:24898"/>
        <dbReference type="ChEBI" id="CHEBI:33019"/>
        <dbReference type="ChEBI" id="CHEBI:37565"/>
        <dbReference type="ChEBI" id="CHEBI:58805"/>
        <dbReference type="EC" id="2.7.7.65"/>
    </reaction>
</comment>
<dbReference type="FunFam" id="3.30.70.270:FF:000001">
    <property type="entry name" value="Diguanylate cyclase domain protein"/>
    <property type="match status" value="1"/>
</dbReference>
<reference evidence="8 9" key="1">
    <citation type="submission" date="2023-10" db="EMBL/GenBank/DDBJ databases">
        <title>Description of Microbulbifer bruguierae sp. nov., isolated from the sediments of mangrove plant Bruguiera sexangula and comparative genomic analyses of the genus Microbulbifer.</title>
        <authorList>
            <person name="Long M."/>
        </authorList>
    </citation>
    <scope>NUCLEOTIDE SEQUENCE [LARGE SCALE GENOMIC DNA]</scope>
    <source>
        <strain evidence="8 9">SPO729</strain>
    </source>
</reference>
<keyword evidence="6" id="KW-0732">Signal</keyword>
<keyword evidence="5" id="KW-0812">Transmembrane</keyword>
<dbReference type="GO" id="GO:0043709">
    <property type="term" value="P:cell adhesion involved in single-species biofilm formation"/>
    <property type="evidence" value="ECO:0007669"/>
    <property type="project" value="TreeGrafter"/>
</dbReference>
<evidence type="ECO:0000256" key="2">
    <source>
        <dbReference type="ARBA" id="ARBA00012528"/>
    </source>
</evidence>
<dbReference type="GO" id="GO:0005886">
    <property type="term" value="C:plasma membrane"/>
    <property type="evidence" value="ECO:0007669"/>
    <property type="project" value="TreeGrafter"/>
</dbReference>
<dbReference type="KEGG" id="mpaf:R5R33_05725"/>
<dbReference type="PANTHER" id="PTHR45138">
    <property type="entry name" value="REGULATORY COMPONENTS OF SENSORY TRANSDUCTION SYSTEM"/>
    <property type="match status" value="1"/>
</dbReference>
<dbReference type="InterPro" id="IPR011622">
    <property type="entry name" value="7TMR_DISM_rcpt_extracell_dom2"/>
</dbReference>
<dbReference type="AlphaFoldDB" id="A0AAU0N2D1"/>
<dbReference type="PANTHER" id="PTHR45138:SF9">
    <property type="entry name" value="DIGUANYLATE CYCLASE DGCM-RELATED"/>
    <property type="match status" value="1"/>
</dbReference>
<feature type="region of interest" description="Disordered" evidence="4">
    <location>
        <begin position="629"/>
        <end position="652"/>
    </location>
</feature>
<evidence type="ECO:0000256" key="5">
    <source>
        <dbReference type="SAM" id="Phobius"/>
    </source>
</evidence>
<dbReference type="CDD" id="cd01949">
    <property type="entry name" value="GGDEF"/>
    <property type="match status" value="1"/>
</dbReference>
<keyword evidence="8" id="KW-0808">Transferase</keyword>
<evidence type="ECO:0000256" key="3">
    <source>
        <dbReference type="ARBA" id="ARBA00034247"/>
    </source>
</evidence>
<evidence type="ECO:0000256" key="1">
    <source>
        <dbReference type="ARBA" id="ARBA00001946"/>
    </source>
</evidence>
<feature type="chain" id="PRO_5043905522" description="diguanylate cyclase" evidence="6">
    <location>
        <begin position="27"/>
        <end position="652"/>
    </location>
</feature>
<accession>A0AAU0N2D1</accession>
<evidence type="ECO:0000259" key="7">
    <source>
        <dbReference type="PROSITE" id="PS50887"/>
    </source>
</evidence>
<dbReference type="SMART" id="SM00267">
    <property type="entry name" value="GGDEF"/>
    <property type="match status" value="1"/>
</dbReference>